<dbReference type="PROSITE" id="PS00973">
    <property type="entry name" value="USP_2"/>
    <property type="match status" value="1"/>
</dbReference>
<dbReference type="Pfam" id="PF00443">
    <property type="entry name" value="UCH"/>
    <property type="match status" value="1"/>
</dbReference>
<accession>A0AAD5RL65</accession>
<evidence type="ECO:0000256" key="2">
    <source>
        <dbReference type="ARBA" id="ARBA00009085"/>
    </source>
</evidence>
<dbReference type="CDD" id="cd02659">
    <property type="entry name" value="peptidase_C19C"/>
    <property type="match status" value="1"/>
</dbReference>
<dbReference type="GO" id="GO:0004843">
    <property type="term" value="F:cysteine-type deubiquitinase activity"/>
    <property type="evidence" value="ECO:0007669"/>
    <property type="project" value="UniProtKB-EC"/>
</dbReference>
<proteinExistence type="inferred from homology"/>
<dbReference type="Gene3D" id="3.10.20.90">
    <property type="entry name" value="Phosphatidylinositol 3-kinase Catalytic Subunit, Chain A, domain 1"/>
    <property type="match status" value="2"/>
</dbReference>
<dbReference type="GO" id="GO:0005634">
    <property type="term" value="C:nucleus"/>
    <property type="evidence" value="ECO:0007669"/>
    <property type="project" value="TreeGrafter"/>
</dbReference>
<evidence type="ECO:0000256" key="8">
    <source>
        <dbReference type="SAM" id="MobiDB-lite"/>
    </source>
</evidence>
<feature type="compositionally biased region" description="Basic and acidic residues" evidence="8">
    <location>
        <begin position="85"/>
        <end position="103"/>
    </location>
</feature>
<dbReference type="InterPro" id="IPR050164">
    <property type="entry name" value="Peptidase_C19"/>
</dbReference>
<dbReference type="InterPro" id="IPR018200">
    <property type="entry name" value="USP_CS"/>
</dbReference>
<keyword evidence="5" id="KW-0833">Ubl conjugation pathway</keyword>
<comment type="similarity">
    <text evidence="2">Belongs to the peptidase C19 family.</text>
</comment>
<dbReference type="InterPro" id="IPR001394">
    <property type="entry name" value="Peptidase_C19_UCH"/>
</dbReference>
<sequence>MQSLTSQGDPVAPESWGSCSDDDDDDPVSEIYISDSEIGVGKQQISNVGDNIQTDPNHDPSAMQLDPSELVVAHNINENGVSPNHPEDAPIREGAEDLPDEPRADDFEAMKDTVYMSVAEEPLNVLDHQYNSWEVKNWRSLSKKEHGPIFMAGGYPWRILLFPFGNSVDQCSVYVEHAFGAEGMPEMPEDWSCCVQFALVMWNPSDPNLYHTHAAHHRFTKEEGDWGFTRFLELRKMFSMPWVHYDRPLVEQECVNITAYIKVVEDETGVLWHSLNNYDSKKETGLVGLKNQGATCYLNSLLQSLYFTNAFRRAVYQIPTDTEETLDNSAYTLQRLFYQLQTSRYAVDTRELTRSFGWETRHVFEQQDVQELSRKLMELLESKMKGTSAEKLLSNLFSAKLKTFVSCINVDFESSRVEDFWDVQLNVSGMQALNNSFNDYIEEEKLDGDNKYYAGDEHKLQDANKGVKFISFPDVLNLQLKRFQYDPERDTMAKINDRWEYPESFDASPFLADEADRSESWEYQLHSVLVHQGDLNAGHYYAFIRPQKDGWFYKFDDDKVTKARLGEVLEENYGGEYRHLRRGPLRNPKGQKVMRQNSAYMLVYIRKSRVDKVLPPVLDSDIPTHLRERFEQETAEKERIRREREEQHLYLNVKVAYMDTFKQYGGFDVADFNADPQEDPSAPRRFRLLRATTLEAFIQHLGSELGIDHRRLRLWVMVNRQNRTTRPDQPIMDMRPTLEDILRRSATARDPSLRLWVEEAEEVDDKGNAVWPSFATASQQAVQKPAAPILLFLKCFDVESQTLTGVETIYISTEKKVDDMVPLIRQKMGWGEKGEKGEKGSGEEKMLLWEEIKPNMIETLKAKQTLKAAELQDGDIVCFQRSFEKKTTLAKLGLEKSHESIPPRVPDHYEDAREFYEYLFHKRRLTLMPHPTRNNNAQDLPTLDMDFNTKMPYDQFATKVGDELGVEGTHIRFYTVNGANGNPKLPVKRLGPHSASLFNILYPTGNYSQMTMNQKNDALYYETLDMTLTELETMKVVQMTWLSEGVSKEERYDLLVNKVGTMEDVIEALIKKASLEGEEEAGKIRIYETSNYKWFKDLSRAYQVMAINDYTNLVAERIPEEEIHADESEVMLISVFHFHGEPSRPHSMPFRFRILEGEPFKKTKERLEKRIGLKGKNFERIKFAVVKRSQYSKPHYLGDGKCSLLNNFDDD</sequence>
<name>A0AAD5RL65_9PEZI</name>
<dbReference type="PROSITE" id="PS00972">
    <property type="entry name" value="USP_1"/>
    <property type="match status" value="1"/>
</dbReference>
<evidence type="ECO:0000256" key="6">
    <source>
        <dbReference type="ARBA" id="ARBA00022801"/>
    </source>
</evidence>
<dbReference type="Gene3D" id="2.60.210.10">
    <property type="entry name" value="Apoptosis, Tumor Necrosis Factor Receptor Associated Protein 2, Chain A"/>
    <property type="match status" value="1"/>
</dbReference>
<dbReference type="SUPFAM" id="SSF49599">
    <property type="entry name" value="TRAF domain-like"/>
    <property type="match status" value="1"/>
</dbReference>
<evidence type="ECO:0000313" key="12">
    <source>
        <dbReference type="Proteomes" id="UP001201980"/>
    </source>
</evidence>
<dbReference type="PROSITE" id="PS50235">
    <property type="entry name" value="USP_3"/>
    <property type="match status" value="1"/>
</dbReference>
<feature type="compositionally biased region" description="Polar residues" evidence="8">
    <location>
        <begin position="43"/>
        <end position="55"/>
    </location>
</feature>
<evidence type="ECO:0000259" key="9">
    <source>
        <dbReference type="PROSITE" id="PS50144"/>
    </source>
</evidence>
<keyword evidence="7" id="KW-0788">Thiol protease</keyword>
<organism evidence="11 12">
    <name type="scientific">Zalerion maritima</name>
    <dbReference type="NCBI Taxonomy" id="339359"/>
    <lineage>
        <taxon>Eukaryota</taxon>
        <taxon>Fungi</taxon>
        <taxon>Dikarya</taxon>
        <taxon>Ascomycota</taxon>
        <taxon>Pezizomycotina</taxon>
        <taxon>Sordariomycetes</taxon>
        <taxon>Lulworthiomycetidae</taxon>
        <taxon>Lulworthiales</taxon>
        <taxon>Lulworthiaceae</taxon>
        <taxon>Zalerion</taxon>
    </lineage>
</organism>
<feature type="region of interest" description="Disordered" evidence="8">
    <location>
        <begin position="1"/>
        <end position="64"/>
    </location>
</feature>
<dbReference type="PROSITE" id="PS50144">
    <property type="entry name" value="MATH"/>
    <property type="match status" value="1"/>
</dbReference>
<dbReference type="GO" id="GO:0016579">
    <property type="term" value="P:protein deubiquitination"/>
    <property type="evidence" value="ECO:0007669"/>
    <property type="project" value="InterPro"/>
</dbReference>
<dbReference type="PANTHER" id="PTHR24006:SF644">
    <property type="entry name" value="UBIQUITIN CARBOXYL-TERMINAL HYDROLASE 7"/>
    <property type="match status" value="1"/>
</dbReference>
<dbReference type="PANTHER" id="PTHR24006">
    <property type="entry name" value="UBIQUITIN CARBOXYL-TERMINAL HYDROLASE"/>
    <property type="match status" value="1"/>
</dbReference>
<feature type="domain" description="MATH" evidence="9">
    <location>
        <begin position="128"/>
        <end position="261"/>
    </location>
</feature>
<dbReference type="AlphaFoldDB" id="A0AAD5RL65"/>
<dbReference type="Pfam" id="PF14533">
    <property type="entry name" value="USP7_C2"/>
    <property type="match status" value="1"/>
</dbReference>
<dbReference type="Pfam" id="PF22486">
    <property type="entry name" value="MATH_2"/>
    <property type="match status" value="1"/>
</dbReference>
<dbReference type="SMART" id="SM00061">
    <property type="entry name" value="MATH"/>
    <property type="match status" value="1"/>
</dbReference>
<feature type="domain" description="USP" evidence="10">
    <location>
        <begin position="287"/>
        <end position="607"/>
    </location>
</feature>
<evidence type="ECO:0000259" key="10">
    <source>
        <dbReference type="PROSITE" id="PS50235"/>
    </source>
</evidence>
<comment type="catalytic activity">
    <reaction evidence="1">
        <text>Thiol-dependent hydrolysis of ester, thioester, amide, peptide and isopeptide bonds formed by the C-terminal Gly of ubiquitin (a 76-residue protein attached to proteins as an intracellular targeting signal).</text>
        <dbReference type="EC" id="3.4.19.12"/>
    </reaction>
</comment>
<dbReference type="InterPro" id="IPR024729">
    <property type="entry name" value="USP7_ICP0-binding_dom"/>
</dbReference>
<comment type="caution">
    <text evidence="11">The sequence shown here is derived from an EMBL/GenBank/DDBJ whole genome shotgun (WGS) entry which is preliminary data.</text>
</comment>
<dbReference type="EC" id="3.4.19.12" evidence="3"/>
<dbReference type="InterPro" id="IPR028889">
    <property type="entry name" value="USP"/>
</dbReference>
<feature type="region of interest" description="Disordered" evidence="8">
    <location>
        <begin position="78"/>
        <end position="103"/>
    </location>
</feature>
<dbReference type="Gene3D" id="3.90.70.10">
    <property type="entry name" value="Cysteine proteinases"/>
    <property type="match status" value="1"/>
</dbReference>
<protein>
    <recommendedName>
        <fullName evidence="3">ubiquitinyl hydrolase 1</fullName>
        <ecNumber evidence="3">3.4.19.12</ecNumber>
    </recommendedName>
</protein>
<evidence type="ECO:0000256" key="1">
    <source>
        <dbReference type="ARBA" id="ARBA00000707"/>
    </source>
</evidence>
<dbReference type="FunFam" id="2.60.210.10:FF:000011">
    <property type="entry name" value="Ubiquitin carboxyl-terminal hydrolase 7"/>
    <property type="match status" value="1"/>
</dbReference>
<evidence type="ECO:0000256" key="3">
    <source>
        <dbReference type="ARBA" id="ARBA00012759"/>
    </source>
</evidence>
<dbReference type="InterPro" id="IPR002083">
    <property type="entry name" value="MATH/TRAF_dom"/>
</dbReference>
<evidence type="ECO:0000256" key="7">
    <source>
        <dbReference type="ARBA" id="ARBA00022807"/>
    </source>
</evidence>
<evidence type="ECO:0000256" key="5">
    <source>
        <dbReference type="ARBA" id="ARBA00022786"/>
    </source>
</evidence>
<dbReference type="InterPro" id="IPR029346">
    <property type="entry name" value="USP_C"/>
</dbReference>
<keyword evidence="6 11" id="KW-0378">Hydrolase</keyword>
<dbReference type="Pfam" id="PF12436">
    <property type="entry name" value="USP7_ICP0_bdg"/>
    <property type="match status" value="1"/>
</dbReference>
<dbReference type="GO" id="GO:0005829">
    <property type="term" value="C:cytosol"/>
    <property type="evidence" value="ECO:0007669"/>
    <property type="project" value="TreeGrafter"/>
</dbReference>
<dbReference type="InterPro" id="IPR038765">
    <property type="entry name" value="Papain-like_cys_pep_sf"/>
</dbReference>
<keyword evidence="4" id="KW-0645">Protease</keyword>
<evidence type="ECO:0000313" key="11">
    <source>
        <dbReference type="EMBL" id="KAJ2896431.1"/>
    </source>
</evidence>
<keyword evidence="12" id="KW-1185">Reference proteome</keyword>
<gene>
    <name evidence="11" type="ORF">MKZ38_005558</name>
</gene>
<dbReference type="GO" id="GO:0006508">
    <property type="term" value="P:proteolysis"/>
    <property type="evidence" value="ECO:0007669"/>
    <property type="project" value="UniProtKB-KW"/>
</dbReference>
<dbReference type="SUPFAM" id="SSF54001">
    <property type="entry name" value="Cysteine proteinases"/>
    <property type="match status" value="1"/>
</dbReference>
<dbReference type="GO" id="GO:0031647">
    <property type="term" value="P:regulation of protein stability"/>
    <property type="evidence" value="ECO:0007669"/>
    <property type="project" value="TreeGrafter"/>
</dbReference>
<dbReference type="InterPro" id="IPR008974">
    <property type="entry name" value="TRAF-like"/>
</dbReference>
<dbReference type="Proteomes" id="UP001201980">
    <property type="component" value="Unassembled WGS sequence"/>
</dbReference>
<reference evidence="11" key="1">
    <citation type="submission" date="2022-07" db="EMBL/GenBank/DDBJ databases">
        <title>Draft genome sequence of Zalerion maritima ATCC 34329, a (micro)plastics degrading marine fungus.</title>
        <authorList>
            <person name="Paco A."/>
            <person name="Goncalves M.F.M."/>
            <person name="Rocha-Santos T.A.P."/>
            <person name="Alves A."/>
        </authorList>
    </citation>
    <scope>NUCLEOTIDE SEQUENCE</scope>
    <source>
        <strain evidence="11">ATCC 34329</strain>
    </source>
</reference>
<evidence type="ECO:0000256" key="4">
    <source>
        <dbReference type="ARBA" id="ARBA00022670"/>
    </source>
</evidence>
<dbReference type="EMBL" id="JAKWBI020000332">
    <property type="protein sequence ID" value="KAJ2896431.1"/>
    <property type="molecule type" value="Genomic_DNA"/>
</dbReference>